<dbReference type="Pfam" id="PF26348">
    <property type="entry name" value="SRA_ScoMcrA"/>
    <property type="match status" value="1"/>
</dbReference>
<organism evidence="2 3">
    <name type="scientific">Palleronia caenipelagi</name>
    <dbReference type="NCBI Taxonomy" id="2489174"/>
    <lineage>
        <taxon>Bacteria</taxon>
        <taxon>Pseudomonadati</taxon>
        <taxon>Pseudomonadota</taxon>
        <taxon>Alphaproteobacteria</taxon>
        <taxon>Rhodobacterales</taxon>
        <taxon>Roseobacteraceae</taxon>
        <taxon>Palleronia</taxon>
    </lineage>
</organism>
<dbReference type="RefSeq" id="WP_142833145.1">
    <property type="nucleotide sequence ID" value="NZ_VFSV01000003.1"/>
</dbReference>
<dbReference type="GO" id="GO:0004519">
    <property type="term" value="F:endonuclease activity"/>
    <property type="evidence" value="ECO:0007669"/>
    <property type="project" value="UniProtKB-KW"/>
</dbReference>
<name>A0A547Q993_9RHOB</name>
<keyword evidence="2" id="KW-0378">Hydrolase</keyword>
<dbReference type="InterPro" id="IPR003615">
    <property type="entry name" value="HNH_nuc"/>
</dbReference>
<evidence type="ECO:0000313" key="2">
    <source>
        <dbReference type="EMBL" id="TRD22955.1"/>
    </source>
</evidence>
<dbReference type="SMART" id="SM00507">
    <property type="entry name" value="HNHc"/>
    <property type="match status" value="1"/>
</dbReference>
<protein>
    <submittedName>
        <fullName evidence="2">HNH endonuclease</fullName>
    </submittedName>
</protein>
<keyword evidence="3" id="KW-1185">Reference proteome</keyword>
<dbReference type="InterPro" id="IPR058712">
    <property type="entry name" value="SRA_ScoMcrA"/>
</dbReference>
<gene>
    <name evidence="2" type="ORF">FEV53_01970</name>
</gene>
<keyword evidence="2" id="KW-0540">Nuclease</keyword>
<dbReference type="CDD" id="cd00085">
    <property type="entry name" value="HNHc"/>
    <property type="match status" value="1"/>
</dbReference>
<proteinExistence type="predicted"/>
<accession>A0A547Q993</accession>
<dbReference type="EMBL" id="VFSV01000003">
    <property type="protein sequence ID" value="TRD22955.1"/>
    <property type="molecule type" value="Genomic_DNA"/>
</dbReference>
<comment type="caution">
    <text evidence="2">The sequence shown here is derived from an EMBL/GenBank/DDBJ whole genome shotgun (WGS) entry which is preliminary data.</text>
</comment>
<feature type="domain" description="HNH nuclease" evidence="1">
    <location>
        <begin position="187"/>
        <end position="246"/>
    </location>
</feature>
<evidence type="ECO:0000259" key="1">
    <source>
        <dbReference type="SMART" id="SM00507"/>
    </source>
</evidence>
<dbReference type="OrthoDB" id="9802640at2"/>
<sequence length="276" mass="30772">MTFTVGQGYSRRADIHARFGGQRQGGISTPKDWPYIFIFTGKSGEAHGYQDGWRDDELFLYTGEGQSGDMTFKGGNKAIRDHVDNGKELLLFESLGKSQPVRFMGSFICQSWDTFDGPDSSGVMRECIQFHLVRLKAELSSTGPDISENGQIADLTELRRRALKAAVPSQTKDWRNAPQAYRRRSQAVKDYVLARANGRCELTGKPAPFETKAGLPYLEVHHTRRLSDDGPDDPRFVAAICPTVHREIHFGAEGTRLNEMLIEKLGQLESAFDGAV</sequence>
<dbReference type="Proteomes" id="UP000318590">
    <property type="component" value="Unassembled WGS sequence"/>
</dbReference>
<dbReference type="AlphaFoldDB" id="A0A547Q993"/>
<reference evidence="2 3" key="1">
    <citation type="submission" date="2019-06" db="EMBL/GenBank/DDBJ databases">
        <title>Paenimaribius caenipelagi gen. nov., sp. nov., isolated from a tidal flat.</title>
        <authorList>
            <person name="Yoon J.-H."/>
        </authorList>
    </citation>
    <scope>NUCLEOTIDE SEQUENCE [LARGE SCALE GENOMIC DNA]</scope>
    <source>
        <strain evidence="2 3">JBTF-M29</strain>
    </source>
</reference>
<keyword evidence="2" id="KW-0255">Endonuclease</keyword>
<evidence type="ECO:0000313" key="3">
    <source>
        <dbReference type="Proteomes" id="UP000318590"/>
    </source>
</evidence>